<keyword evidence="1" id="KW-0812">Transmembrane</keyword>
<name>A0A0G2AP10_9BACT</name>
<keyword evidence="1" id="KW-0472">Membrane</keyword>
<evidence type="ECO:0000313" key="2">
    <source>
        <dbReference type="EMBL" id="KKW34464.1"/>
    </source>
</evidence>
<organism evidence="2 3">
    <name type="scientific">Candidatus Giovannonibacteria bacterium GW2011_GWA2_53_7</name>
    <dbReference type="NCBI Taxonomy" id="1618650"/>
    <lineage>
        <taxon>Bacteria</taxon>
        <taxon>Candidatus Giovannoniibacteriota</taxon>
    </lineage>
</organism>
<dbReference type="Proteomes" id="UP000034290">
    <property type="component" value="Unassembled WGS sequence"/>
</dbReference>
<gene>
    <name evidence="2" type="ORF">UY81_C0074G0009</name>
</gene>
<keyword evidence="1" id="KW-1133">Transmembrane helix</keyword>
<comment type="caution">
    <text evidence="2">The sequence shown here is derived from an EMBL/GenBank/DDBJ whole genome shotgun (WGS) entry which is preliminary data.</text>
</comment>
<feature type="transmembrane region" description="Helical" evidence="1">
    <location>
        <begin position="53"/>
        <end position="73"/>
    </location>
</feature>
<protein>
    <submittedName>
        <fullName evidence="2">Uncharacterized protein</fullName>
    </submittedName>
</protein>
<reference evidence="2 3" key="1">
    <citation type="journal article" date="2015" name="Nature">
        <title>rRNA introns, odd ribosomes, and small enigmatic genomes across a large radiation of phyla.</title>
        <authorList>
            <person name="Brown C.T."/>
            <person name="Hug L.A."/>
            <person name="Thomas B.C."/>
            <person name="Sharon I."/>
            <person name="Castelle C.J."/>
            <person name="Singh A."/>
            <person name="Wilkins M.J."/>
            <person name="Williams K.H."/>
            <person name="Banfield J.F."/>
        </authorList>
    </citation>
    <scope>NUCLEOTIDE SEQUENCE [LARGE SCALE GENOMIC DNA]</scope>
</reference>
<evidence type="ECO:0000256" key="1">
    <source>
        <dbReference type="SAM" id="Phobius"/>
    </source>
</evidence>
<dbReference type="EMBL" id="LCRM01000074">
    <property type="protein sequence ID" value="KKW34464.1"/>
    <property type="molecule type" value="Genomic_DNA"/>
</dbReference>
<feature type="transmembrane region" description="Helical" evidence="1">
    <location>
        <begin position="12"/>
        <end position="33"/>
    </location>
</feature>
<dbReference type="InterPro" id="IPR043993">
    <property type="entry name" value="T4SS_pilin"/>
</dbReference>
<proteinExistence type="predicted"/>
<dbReference type="Pfam" id="PF18895">
    <property type="entry name" value="T4SS_pilin"/>
    <property type="match status" value="1"/>
</dbReference>
<evidence type="ECO:0000313" key="3">
    <source>
        <dbReference type="Proteomes" id="UP000034290"/>
    </source>
</evidence>
<dbReference type="AlphaFoldDB" id="A0A0G2AP10"/>
<sequence>MDGLLGKIQDKIVNPVVGLLFALAALYFVYGVYEFLKSDIGDAEKEKGRQHMLWGVIGMAIMVSVFGILSAVCKTISC</sequence>
<accession>A0A0G2AP10</accession>